<accession>A0A8X7NK95</accession>
<evidence type="ECO:0000313" key="1">
    <source>
        <dbReference type="EMBL" id="KAF6048668.1"/>
    </source>
</evidence>
<protein>
    <submittedName>
        <fullName evidence="1">Uncharacterized protein</fullName>
    </submittedName>
</protein>
<sequence length="144" mass="16321">MSYTIPDLRFEQSFMRQLNTYAGNKEIEGKHSIFNKKNYNPLPKLTDGELELLNENLDKEEEDYLEDPKPLKPITPRIVIFAIIKDQIVLPLLQGFFLTGLLMSVRPVLGLLVKNGQQAGTWVSNLLGLNRLTSASSRRYASGI</sequence>
<dbReference type="EMBL" id="JABWAB010000006">
    <property type="protein sequence ID" value="KAF6048668.1"/>
    <property type="molecule type" value="Genomic_DNA"/>
</dbReference>
<gene>
    <name evidence="1" type="ORF">FOB60_004052</name>
</gene>
<reference evidence="1" key="1">
    <citation type="submission" date="2020-03" db="EMBL/GenBank/DDBJ databases">
        <title>FDA dAtabase for Regulatory Grade micrObial Sequences (FDA-ARGOS): Supporting development and validation of Infectious Disease Dx tests.</title>
        <authorList>
            <person name="Campos J."/>
            <person name="Goldberg B."/>
            <person name="Tallon L."/>
            <person name="Sadzewicz L."/>
            <person name="Vavikolanu K."/>
            <person name="Mehta A."/>
            <person name="Aluvathingal J."/>
            <person name="Nadendla S."/>
            <person name="Nandy P."/>
            <person name="Geyer C."/>
            <person name="Yan Y."/>
            <person name="Sichtig H."/>
        </authorList>
    </citation>
    <scope>NUCLEOTIDE SEQUENCE [LARGE SCALE GENOMIC DNA]</scope>
    <source>
        <strain evidence="1">FDAARGOS_652</strain>
    </source>
</reference>
<dbReference type="Proteomes" id="UP000590412">
    <property type="component" value="Unassembled WGS sequence"/>
</dbReference>
<evidence type="ECO:0000313" key="2">
    <source>
        <dbReference type="Proteomes" id="UP000590412"/>
    </source>
</evidence>
<organism evidence="1 2">
    <name type="scientific">Candida parapsilosis</name>
    <name type="common">Yeast</name>
    <dbReference type="NCBI Taxonomy" id="5480"/>
    <lineage>
        <taxon>Eukaryota</taxon>
        <taxon>Fungi</taxon>
        <taxon>Dikarya</taxon>
        <taxon>Ascomycota</taxon>
        <taxon>Saccharomycotina</taxon>
        <taxon>Pichiomycetes</taxon>
        <taxon>Debaryomycetaceae</taxon>
        <taxon>Candida/Lodderomyces clade</taxon>
        <taxon>Candida</taxon>
    </lineage>
</organism>
<dbReference type="AlphaFoldDB" id="A0A8X7NK95"/>
<proteinExistence type="predicted"/>
<dbReference type="OrthoDB" id="2430343at2759"/>
<name>A0A8X7NK95_CANPA</name>
<comment type="caution">
    <text evidence="1">The sequence shown here is derived from an EMBL/GenBank/DDBJ whole genome shotgun (WGS) entry which is preliminary data.</text>
</comment>